<keyword evidence="8" id="KW-1185">Reference proteome</keyword>
<gene>
    <name evidence="7" type="ORF">SXIM_00690</name>
</gene>
<evidence type="ECO:0000256" key="5">
    <source>
        <dbReference type="ARBA" id="ARBA00023136"/>
    </source>
</evidence>
<dbReference type="InterPro" id="IPR036259">
    <property type="entry name" value="MFS_trans_sf"/>
</dbReference>
<dbReference type="Proteomes" id="UP000034034">
    <property type="component" value="Chromosome"/>
</dbReference>
<evidence type="ECO:0000313" key="8">
    <source>
        <dbReference type="Proteomes" id="UP000034034"/>
    </source>
</evidence>
<dbReference type="PANTHER" id="PTHR23513:SF11">
    <property type="entry name" value="STAPHYLOFERRIN A TRANSPORTER"/>
    <property type="match status" value="1"/>
</dbReference>
<protein>
    <submittedName>
        <fullName evidence="7">Major facilitator superfamily permease</fullName>
    </submittedName>
</protein>
<evidence type="ECO:0000256" key="2">
    <source>
        <dbReference type="ARBA" id="ARBA00022475"/>
    </source>
</evidence>
<feature type="transmembrane region" description="Helical" evidence="6">
    <location>
        <begin position="152"/>
        <end position="176"/>
    </location>
</feature>
<feature type="transmembrane region" description="Helical" evidence="6">
    <location>
        <begin position="227"/>
        <end position="244"/>
    </location>
</feature>
<keyword evidence="4 6" id="KW-1133">Transmembrane helix</keyword>
<feature type="transmembrane region" description="Helical" evidence="6">
    <location>
        <begin position="23"/>
        <end position="46"/>
    </location>
</feature>
<dbReference type="AlphaFoldDB" id="A0A0F7FPX6"/>
<dbReference type="HOGENOM" id="CLU_034180_17_3_11"/>
<evidence type="ECO:0000313" key="7">
    <source>
        <dbReference type="EMBL" id="AKG41453.1"/>
    </source>
</evidence>
<dbReference type="Pfam" id="PF07690">
    <property type="entry name" value="MFS_1"/>
    <property type="match status" value="1"/>
</dbReference>
<dbReference type="PANTHER" id="PTHR23513">
    <property type="entry name" value="INTEGRAL MEMBRANE EFFLUX PROTEIN-RELATED"/>
    <property type="match status" value="1"/>
</dbReference>
<dbReference type="PATRIC" id="fig|408015.6.peg.85"/>
<accession>A0A0F7FPX6</accession>
<evidence type="ECO:0000256" key="3">
    <source>
        <dbReference type="ARBA" id="ARBA00022692"/>
    </source>
</evidence>
<keyword evidence="3 6" id="KW-0812">Transmembrane</keyword>
<dbReference type="SUPFAM" id="SSF103473">
    <property type="entry name" value="MFS general substrate transporter"/>
    <property type="match status" value="1"/>
</dbReference>
<dbReference type="EMBL" id="CP009922">
    <property type="protein sequence ID" value="AKG41453.1"/>
    <property type="molecule type" value="Genomic_DNA"/>
</dbReference>
<feature type="transmembrane region" description="Helical" evidence="6">
    <location>
        <begin position="58"/>
        <end position="78"/>
    </location>
</feature>
<evidence type="ECO:0000256" key="1">
    <source>
        <dbReference type="ARBA" id="ARBA00004651"/>
    </source>
</evidence>
<feature type="transmembrane region" description="Helical" evidence="6">
    <location>
        <begin position="289"/>
        <end position="309"/>
    </location>
</feature>
<keyword evidence="5 6" id="KW-0472">Membrane</keyword>
<dbReference type="KEGG" id="sxi:SXIM_00690"/>
<dbReference type="Gene3D" id="1.20.1250.20">
    <property type="entry name" value="MFS general substrate transporter like domains"/>
    <property type="match status" value="1"/>
</dbReference>
<comment type="subcellular location">
    <subcellularLocation>
        <location evidence="1">Cell membrane</location>
        <topology evidence="1">Multi-pass membrane protein</topology>
    </subcellularLocation>
</comment>
<feature type="transmembrane region" description="Helical" evidence="6">
    <location>
        <begin position="315"/>
        <end position="336"/>
    </location>
</feature>
<feature type="transmembrane region" description="Helical" evidence="6">
    <location>
        <begin position="182"/>
        <end position="206"/>
    </location>
</feature>
<evidence type="ECO:0000256" key="4">
    <source>
        <dbReference type="ARBA" id="ARBA00022989"/>
    </source>
</evidence>
<feature type="transmembrane region" description="Helical" evidence="6">
    <location>
        <begin position="264"/>
        <end position="282"/>
    </location>
</feature>
<dbReference type="GO" id="GO:0022857">
    <property type="term" value="F:transmembrane transporter activity"/>
    <property type="evidence" value="ECO:0007669"/>
    <property type="project" value="InterPro"/>
</dbReference>
<name>A0A0F7FPX6_9ACTN</name>
<sequence>MAMATEVTQEAPAVPSVWRNRHFLLFFSAQTISFVGDMMLPVALTVAMLSAGFGASEVGLVLAAHIAPMVVLMLVGGVLADRFQARRMMIVADLVRLVAIGLMAVDVAGGRPSLWLLIATQAVTGAATALYQPGVAGMVPAVAPGHLKEANAALRIGISIGAALGPMGAGIVVGFAAPATAIALDAVSFAVSAVCLSVIRLVAVPTPRRENLWQGMRHGWYEFRSRTWLWPVIGVFALLGLTLYGPFQVLAATVLTDRDGASGYGLMMSLFGTGAAAGGLVAMRMRPRFPLRTGILALLGYLPVPFLVGQGAPPVLLAPAFVAAGAGASVWAVMWATTVQTQIPADVLNRIYAYDQTGSLILQPVGRALAGPAAGLVGTGAVLATSSVFLLAGCAALLAIPAFRRLPAGPP</sequence>
<organism evidence="7 8">
    <name type="scientific">Streptomyces xiamenensis</name>
    <dbReference type="NCBI Taxonomy" id="408015"/>
    <lineage>
        <taxon>Bacteria</taxon>
        <taxon>Bacillati</taxon>
        <taxon>Actinomycetota</taxon>
        <taxon>Actinomycetes</taxon>
        <taxon>Kitasatosporales</taxon>
        <taxon>Streptomycetaceae</taxon>
        <taxon>Streptomyces</taxon>
    </lineage>
</organism>
<dbReference type="GO" id="GO:0005886">
    <property type="term" value="C:plasma membrane"/>
    <property type="evidence" value="ECO:0007669"/>
    <property type="project" value="UniProtKB-SubCell"/>
</dbReference>
<dbReference type="STRING" id="408015.SXIM_00690"/>
<keyword evidence="2" id="KW-1003">Cell membrane</keyword>
<reference evidence="7" key="1">
    <citation type="submission" date="2019-08" db="EMBL/GenBank/DDBJ databases">
        <title>Complete genome sequence of a mangrove-derived Streptomyces xiamenensis.</title>
        <authorList>
            <person name="Xu J."/>
        </authorList>
    </citation>
    <scope>NUCLEOTIDE SEQUENCE</scope>
    <source>
        <strain evidence="7">318</strain>
    </source>
</reference>
<dbReference type="InterPro" id="IPR011701">
    <property type="entry name" value="MFS"/>
</dbReference>
<evidence type="ECO:0000256" key="6">
    <source>
        <dbReference type="SAM" id="Phobius"/>
    </source>
</evidence>
<proteinExistence type="predicted"/>
<feature type="transmembrane region" description="Helical" evidence="6">
    <location>
        <begin position="376"/>
        <end position="403"/>
    </location>
</feature>
<dbReference type="CDD" id="cd06173">
    <property type="entry name" value="MFS_MefA_like"/>
    <property type="match status" value="1"/>
</dbReference>